<dbReference type="Proteomes" id="UP000054937">
    <property type="component" value="Unassembled WGS sequence"/>
</dbReference>
<organism evidence="1 2">
    <name type="scientific">Pseudocohnilembus persalinus</name>
    <name type="common">Ciliate</name>
    <dbReference type="NCBI Taxonomy" id="266149"/>
    <lineage>
        <taxon>Eukaryota</taxon>
        <taxon>Sar</taxon>
        <taxon>Alveolata</taxon>
        <taxon>Ciliophora</taxon>
        <taxon>Intramacronucleata</taxon>
        <taxon>Oligohymenophorea</taxon>
        <taxon>Scuticociliatia</taxon>
        <taxon>Philasterida</taxon>
        <taxon>Pseudocohnilembidae</taxon>
        <taxon>Pseudocohnilembus</taxon>
    </lineage>
</organism>
<dbReference type="InParanoid" id="A0A0V0R1F4"/>
<name>A0A0V0R1F4_PSEPJ</name>
<reference evidence="1 2" key="1">
    <citation type="journal article" date="2015" name="Sci. Rep.">
        <title>Genome of the facultative scuticociliatosis pathogen Pseudocohnilembus persalinus provides insight into its virulence through horizontal gene transfer.</title>
        <authorList>
            <person name="Xiong J."/>
            <person name="Wang G."/>
            <person name="Cheng J."/>
            <person name="Tian M."/>
            <person name="Pan X."/>
            <person name="Warren A."/>
            <person name="Jiang C."/>
            <person name="Yuan D."/>
            <person name="Miao W."/>
        </authorList>
    </citation>
    <scope>NUCLEOTIDE SEQUENCE [LARGE SCALE GENOMIC DNA]</scope>
    <source>
        <strain evidence="1">36N120E</strain>
    </source>
</reference>
<evidence type="ECO:0000313" key="2">
    <source>
        <dbReference type="Proteomes" id="UP000054937"/>
    </source>
</evidence>
<keyword evidence="2" id="KW-1185">Reference proteome</keyword>
<gene>
    <name evidence="1" type="ORF">PPERSA_03348</name>
</gene>
<dbReference type="PANTHER" id="PTHR14374:SF0">
    <property type="entry name" value="TRAFFICKING PROTEIN PARTICLE COMPLEX SUBUNIT 11"/>
    <property type="match status" value="1"/>
</dbReference>
<evidence type="ECO:0000313" key="1">
    <source>
        <dbReference type="EMBL" id="KRX08354.1"/>
    </source>
</evidence>
<comment type="caution">
    <text evidence="1">The sequence shown here is derived from an EMBL/GenBank/DDBJ whole genome shotgun (WGS) entry which is preliminary data.</text>
</comment>
<sequence>MINLRLNSSEISYKGCRDTVYLNRIESKIEIQKHSFSPSYVNELVEVNILLRVIDKNPKEQIKNVQLVLYNEAQEDKLQMFYLTENDNQKKKYTLAQQIPVEIQKSDIAKSIRFFIRSEEVVKEKLIIEVHYNLEGEKKIKKRKTIDYFNLDFQNPFTFQQSWMVCSDPMLNYQCKYDNKPNHSEQILPFNQLCALKVQIQSNLGEIWIHKIEFELLQQDNFKTIKTHQVTKPTLLNLKDQYSMNLFIQTIKELIKTPIGNIVIYYNRSKEIQEPNELNCYRHRLTDITVVQKNYQVSIDNPNQVQLGNFFDITYRIKNTQQIESRLEISLQELKTKKEFMVSGKTKQFVYLEPGEEFQYTYQILALEVGQFKLPGVALLQYISKTDCVLIHDSSHIKNILVLP</sequence>
<dbReference type="EMBL" id="LDAU01000065">
    <property type="protein sequence ID" value="KRX08354.1"/>
    <property type="molecule type" value="Genomic_DNA"/>
</dbReference>
<protein>
    <submittedName>
        <fullName evidence="1">Uncharacterized protein</fullName>
    </submittedName>
</protein>
<proteinExistence type="predicted"/>
<dbReference type="AlphaFoldDB" id="A0A0V0R1F4"/>
<dbReference type="PANTHER" id="PTHR14374">
    <property type="entry name" value="FOIE GRAS"/>
    <property type="match status" value="1"/>
</dbReference>
<accession>A0A0V0R1F4</accession>